<dbReference type="AlphaFoldDB" id="A0A9Q6A9A1"/>
<sequence length="47" mass="5219">MNLSTETLIAIIGNFGFPILVAVYLLTRLESKLDALTEAIIELKNKK</sequence>
<protein>
    <submittedName>
        <fullName evidence="2">YvrJ family protein</fullName>
    </submittedName>
</protein>
<feature type="transmembrane region" description="Helical" evidence="1">
    <location>
        <begin position="6"/>
        <end position="26"/>
    </location>
</feature>
<dbReference type="RefSeq" id="WP_081638236.1">
    <property type="nucleotide sequence ID" value="NZ_ASJT01000004.1"/>
</dbReference>
<proteinExistence type="predicted"/>
<name>A0A9Q6A9A1_9BACI</name>
<reference evidence="2 3" key="1">
    <citation type="submission" date="2017-12" db="EMBL/GenBank/DDBJ databases">
        <title>Comparative Functional Genomics of Dry Heat Resistant strains isolated from the Viking Spacecraft.</title>
        <authorList>
            <person name="Seuylemezian A."/>
            <person name="Cooper K."/>
            <person name="Vaishampayan P."/>
        </authorList>
    </citation>
    <scope>NUCLEOTIDE SEQUENCE [LARGE SCALE GENOMIC DNA]</scope>
    <source>
        <strain evidence="2 3">V48-19</strain>
    </source>
</reference>
<gene>
    <name evidence="2" type="ORF">CUU63_08315</name>
</gene>
<keyword evidence="1" id="KW-0472">Membrane</keyword>
<evidence type="ECO:0000313" key="2">
    <source>
        <dbReference type="EMBL" id="PLS07901.1"/>
    </source>
</evidence>
<dbReference type="EMBL" id="PGUV01000006">
    <property type="protein sequence ID" value="PLS07901.1"/>
    <property type="molecule type" value="Genomic_DNA"/>
</dbReference>
<accession>A0A9Q6A9A1</accession>
<dbReference type="InterPro" id="IPR024419">
    <property type="entry name" value="YvrJ"/>
</dbReference>
<dbReference type="Pfam" id="PF12841">
    <property type="entry name" value="YvrJ"/>
    <property type="match status" value="1"/>
</dbReference>
<dbReference type="Proteomes" id="UP000234803">
    <property type="component" value="Unassembled WGS sequence"/>
</dbReference>
<keyword evidence="1" id="KW-1133">Transmembrane helix</keyword>
<evidence type="ECO:0000313" key="3">
    <source>
        <dbReference type="Proteomes" id="UP000234803"/>
    </source>
</evidence>
<comment type="caution">
    <text evidence="2">The sequence shown here is derived from an EMBL/GenBank/DDBJ whole genome shotgun (WGS) entry which is preliminary data.</text>
</comment>
<keyword evidence="1" id="KW-0812">Transmembrane</keyword>
<dbReference type="GeneID" id="76981195"/>
<evidence type="ECO:0000256" key="1">
    <source>
        <dbReference type="SAM" id="Phobius"/>
    </source>
</evidence>
<organism evidence="2 3">
    <name type="scientific">Bacillus halotolerans</name>
    <dbReference type="NCBI Taxonomy" id="260554"/>
    <lineage>
        <taxon>Bacteria</taxon>
        <taxon>Bacillati</taxon>
        <taxon>Bacillota</taxon>
        <taxon>Bacilli</taxon>
        <taxon>Bacillales</taxon>
        <taxon>Bacillaceae</taxon>
        <taxon>Bacillus</taxon>
    </lineage>
</organism>